<keyword evidence="2" id="KW-1185">Reference proteome</keyword>
<dbReference type="Proteomes" id="UP000595437">
    <property type="component" value="Chromosome 13"/>
</dbReference>
<sequence length="62" mass="6662">MEKTSSDAYLAINDLASVLLGVGRADRLIVANLLDRSHLPSVNEILSETGCHIRLEGVLITS</sequence>
<evidence type="ECO:0000313" key="2">
    <source>
        <dbReference type="Proteomes" id="UP000595437"/>
    </source>
</evidence>
<dbReference type="EMBL" id="CP045902">
    <property type="protein sequence ID" value="QQP38398.1"/>
    <property type="molecule type" value="Genomic_DNA"/>
</dbReference>
<name>A0A7T8GV63_CALRO</name>
<gene>
    <name evidence="1" type="ORF">FKW44_018963</name>
</gene>
<proteinExistence type="predicted"/>
<reference evidence="2" key="1">
    <citation type="submission" date="2021-01" db="EMBL/GenBank/DDBJ databases">
        <title>Caligus Genome Assembly.</title>
        <authorList>
            <person name="Gallardo-Escarate C."/>
        </authorList>
    </citation>
    <scope>NUCLEOTIDE SEQUENCE [LARGE SCALE GENOMIC DNA]</scope>
</reference>
<protein>
    <submittedName>
        <fullName evidence="1">Uncharacterized protein</fullName>
    </submittedName>
</protein>
<accession>A0A7T8GV63</accession>
<organism evidence="1 2">
    <name type="scientific">Caligus rogercresseyi</name>
    <name type="common">Sea louse</name>
    <dbReference type="NCBI Taxonomy" id="217165"/>
    <lineage>
        <taxon>Eukaryota</taxon>
        <taxon>Metazoa</taxon>
        <taxon>Ecdysozoa</taxon>
        <taxon>Arthropoda</taxon>
        <taxon>Crustacea</taxon>
        <taxon>Multicrustacea</taxon>
        <taxon>Hexanauplia</taxon>
        <taxon>Copepoda</taxon>
        <taxon>Siphonostomatoida</taxon>
        <taxon>Caligidae</taxon>
        <taxon>Caligus</taxon>
    </lineage>
</organism>
<evidence type="ECO:0000313" key="1">
    <source>
        <dbReference type="EMBL" id="QQP38398.1"/>
    </source>
</evidence>
<dbReference type="AlphaFoldDB" id="A0A7T8GV63"/>